<name>A0AAV0XZ03_9HEMI</name>
<keyword evidence="2" id="KW-1185">Reference proteome</keyword>
<evidence type="ECO:0000313" key="1">
    <source>
        <dbReference type="EMBL" id="CAI6373889.1"/>
    </source>
</evidence>
<sequence length="85" mass="9230">MKDLSNTKFAVANIGSTVRIKIPDVDRGKGDPGSIIAVVLKLTDDGSYQLGCNDGVLKQLYSRSQFTVCSENLLAVEAFQMKVLH</sequence>
<proteinExistence type="predicted"/>
<evidence type="ECO:0000313" key="2">
    <source>
        <dbReference type="Proteomes" id="UP001160148"/>
    </source>
</evidence>
<reference evidence="1 2" key="1">
    <citation type="submission" date="2023-01" db="EMBL/GenBank/DDBJ databases">
        <authorList>
            <person name="Whitehead M."/>
        </authorList>
    </citation>
    <scope>NUCLEOTIDE SEQUENCE [LARGE SCALE GENOMIC DNA]</scope>
</reference>
<protein>
    <submittedName>
        <fullName evidence="1">Uncharacterized protein</fullName>
    </submittedName>
</protein>
<dbReference type="AlphaFoldDB" id="A0AAV0XZ03"/>
<gene>
    <name evidence="1" type="ORF">MEUPH1_LOCUS27583</name>
</gene>
<dbReference type="EMBL" id="CARXXK010001131">
    <property type="protein sequence ID" value="CAI6373889.1"/>
    <property type="molecule type" value="Genomic_DNA"/>
</dbReference>
<dbReference type="Proteomes" id="UP001160148">
    <property type="component" value="Unassembled WGS sequence"/>
</dbReference>
<organism evidence="1 2">
    <name type="scientific">Macrosiphum euphorbiae</name>
    <name type="common">potato aphid</name>
    <dbReference type="NCBI Taxonomy" id="13131"/>
    <lineage>
        <taxon>Eukaryota</taxon>
        <taxon>Metazoa</taxon>
        <taxon>Ecdysozoa</taxon>
        <taxon>Arthropoda</taxon>
        <taxon>Hexapoda</taxon>
        <taxon>Insecta</taxon>
        <taxon>Pterygota</taxon>
        <taxon>Neoptera</taxon>
        <taxon>Paraneoptera</taxon>
        <taxon>Hemiptera</taxon>
        <taxon>Sternorrhyncha</taxon>
        <taxon>Aphidomorpha</taxon>
        <taxon>Aphidoidea</taxon>
        <taxon>Aphididae</taxon>
        <taxon>Macrosiphini</taxon>
        <taxon>Macrosiphum</taxon>
    </lineage>
</organism>
<accession>A0AAV0XZ03</accession>
<comment type="caution">
    <text evidence="1">The sequence shown here is derived from an EMBL/GenBank/DDBJ whole genome shotgun (WGS) entry which is preliminary data.</text>
</comment>